<dbReference type="SMART" id="SM00670">
    <property type="entry name" value="PINc"/>
    <property type="match status" value="1"/>
</dbReference>
<dbReference type="Proteomes" id="UP000002875">
    <property type="component" value="Chromosome"/>
</dbReference>
<name>A0ABN4AKT0_EMTOG</name>
<dbReference type="InterPro" id="IPR002850">
    <property type="entry name" value="PIN_toxin-like"/>
</dbReference>
<protein>
    <recommendedName>
        <fullName evidence="1">PIN domain-containing protein</fullName>
    </recommendedName>
</protein>
<keyword evidence="3" id="KW-1185">Reference proteome</keyword>
<evidence type="ECO:0000313" key="2">
    <source>
        <dbReference type="EMBL" id="AFK02678.1"/>
    </source>
</evidence>
<feature type="domain" description="PIN" evidence="1">
    <location>
        <begin position="1"/>
        <end position="112"/>
    </location>
</feature>
<dbReference type="PANTHER" id="PTHR34610:SF3">
    <property type="entry name" value="SSL7007 PROTEIN"/>
    <property type="match status" value="1"/>
</dbReference>
<dbReference type="InterPro" id="IPR002716">
    <property type="entry name" value="PIN_dom"/>
</dbReference>
<organism evidence="2 3">
    <name type="scientific">Emticicia oligotrophica (strain DSM 17448 / CIP 109782 / MTCC 6937 / GPTSA100-15)</name>
    <dbReference type="NCBI Taxonomy" id="929562"/>
    <lineage>
        <taxon>Bacteria</taxon>
        <taxon>Pseudomonadati</taxon>
        <taxon>Bacteroidota</taxon>
        <taxon>Cytophagia</taxon>
        <taxon>Cytophagales</taxon>
        <taxon>Leadbetterellaceae</taxon>
        <taxon>Emticicia</taxon>
    </lineage>
</organism>
<reference evidence="2 3" key="1">
    <citation type="submission" date="2011-07" db="EMBL/GenBank/DDBJ databases">
        <title>The complete genome of chromosome of Emticicia oligotrophica DSM 17448.</title>
        <authorList>
            <consortium name="US DOE Joint Genome Institute (JGI-PGF)"/>
            <person name="Lucas S."/>
            <person name="Han J."/>
            <person name="Lapidus A."/>
            <person name="Bruce D."/>
            <person name="Goodwin L."/>
            <person name="Pitluck S."/>
            <person name="Peters L."/>
            <person name="Kyrpides N."/>
            <person name="Mavromatis K."/>
            <person name="Ivanova N."/>
            <person name="Ovchinnikova G."/>
            <person name="Teshima H."/>
            <person name="Detter J.C."/>
            <person name="Tapia R."/>
            <person name="Han C."/>
            <person name="Land M."/>
            <person name="Hauser L."/>
            <person name="Markowitz V."/>
            <person name="Cheng J.-F."/>
            <person name="Hugenholtz P."/>
            <person name="Woyke T."/>
            <person name="Wu D."/>
            <person name="Tindall B."/>
            <person name="Pomrenke H."/>
            <person name="Brambilla E."/>
            <person name="Klenk H.-P."/>
            <person name="Eisen J.A."/>
        </authorList>
    </citation>
    <scope>NUCLEOTIDE SEQUENCE [LARGE SCALE GENOMIC DNA]</scope>
    <source>
        <strain evidence="2 3">DSM 17448</strain>
    </source>
</reference>
<evidence type="ECO:0000259" key="1">
    <source>
        <dbReference type="SMART" id="SM00670"/>
    </source>
</evidence>
<dbReference type="EMBL" id="CP002961">
    <property type="protein sequence ID" value="AFK02678.1"/>
    <property type="molecule type" value="Genomic_DNA"/>
</dbReference>
<dbReference type="InterPro" id="IPR029060">
    <property type="entry name" value="PIN-like_dom_sf"/>
</dbReference>
<evidence type="ECO:0000313" key="3">
    <source>
        <dbReference type="Proteomes" id="UP000002875"/>
    </source>
</evidence>
<gene>
    <name evidence="2" type="ordered locus">Emtol_1532</name>
</gene>
<proteinExistence type="predicted"/>
<dbReference type="NCBIfam" id="TIGR00305">
    <property type="entry name" value="putative toxin-antitoxin system toxin component, PIN family"/>
    <property type="match status" value="1"/>
</dbReference>
<dbReference type="Pfam" id="PF13470">
    <property type="entry name" value="PIN_3"/>
    <property type="match status" value="1"/>
</dbReference>
<dbReference type="RefSeq" id="WP_015028378.1">
    <property type="nucleotide sequence ID" value="NC_018748.1"/>
</dbReference>
<accession>A0ABN4AKT0</accession>
<sequence length="137" mass="15699">MRIVLDTNVLVSAISPISDYYWIYESIFDGKLTLCVSTDILTEYAEILERFYGYVVAEATLTALSYSPFVEQFSPSYFWNMITQDADDNKFVDCAISASADYIITLDKHFNVLQNIPFPKVLVLKPNELLIKSEEEK</sequence>
<dbReference type="PANTHER" id="PTHR34610">
    <property type="entry name" value="SSL7007 PROTEIN"/>
    <property type="match status" value="1"/>
</dbReference>
<dbReference type="SUPFAM" id="SSF88723">
    <property type="entry name" value="PIN domain-like"/>
    <property type="match status" value="1"/>
</dbReference>